<gene>
    <name evidence="1" type="ORF">LY89DRAFT_751839</name>
</gene>
<dbReference type="Proteomes" id="UP000070700">
    <property type="component" value="Unassembled WGS sequence"/>
</dbReference>
<evidence type="ECO:0000313" key="1">
    <source>
        <dbReference type="EMBL" id="KUJ14134.1"/>
    </source>
</evidence>
<dbReference type="EMBL" id="KQ947420">
    <property type="protein sequence ID" value="KUJ14134.1"/>
    <property type="molecule type" value="Genomic_DNA"/>
</dbReference>
<dbReference type="PANTHER" id="PTHR21310:SF13">
    <property type="entry name" value="AMINOGLYCOSIDE PHOSPHOTRANSFERASE DOMAIN-CONTAINING PROTEIN"/>
    <property type="match status" value="1"/>
</dbReference>
<evidence type="ECO:0000313" key="2">
    <source>
        <dbReference type="Proteomes" id="UP000070700"/>
    </source>
</evidence>
<feature type="non-terminal residue" evidence="1">
    <location>
        <position position="1"/>
    </location>
</feature>
<sequence length="450" mass="52951">DRRFVYVQGDPIPTLSPLHIKISSYVFCFPEQVLEWILMEKIDGHTLDSVIEAGLSMGQKQRVYRNVARWVHQLSTLRFDKIGSLYCRWNPLRNPILSDFYLGPSSDFQFAYDYRQEYNIPRGPYDSVRDYLRGFVEIYQAETLDPRQHKRSQFWDLFNDFESQGTMHSKRQDLQLWPSLYSKSDLERIPQYCQSLRYVIPLIVKETTLPPRSTFLHHFDMSYKNIIVDREGVPIALLDWEQITTRPFSFGFPLPRFFIDQDYITTTRSLETSTTIENLRLKQDYLEYLQEFLSPNIHFVDKSNILDEEFEKLCEITYTIPESVQAEGYQFVSDVIAKRGMAWLDAPGLEDWKKQSSVDTNSPEFKQLPLDQQDMRTSRVTIVQIFWAWLCVLRAQKRFRAIRLQRLVQSERDSDQAQNSISRSSSLESLATSLITLDSRDSVLSKSPQE</sequence>
<dbReference type="OrthoDB" id="2906425at2759"/>
<reference evidence="1 2" key="1">
    <citation type="submission" date="2015-10" db="EMBL/GenBank/DDBJ databases">
        <title>Full genome of DAOMC 229536 Phialocephala scopiformis, a fungal endophyte of spruce producing the potent anti-insectan compound rugulosin.</title>
        <authorList>
            <consortium name="DOE Joint Genome Institute"/>
            <person name="Walker A.K."/>
            <person name="Frasz S.L."/>
            <person name="Seifert K.A."/>
            <person name="Miller J.D."/>
            <person name="Mondo S.J."/>
            <person name="Labutti K."/>
            <person name="Lipzen A."/>
            <person name="Dockter R."/>
            <person name="Kennedy M."/>
            <person name="Grigoriev I.V."/>
            <person name="Spatafora J.W."/>
        </authorList>
    </citation>
    <scope>NUCLEOTIDE SEQUENCE [LARGE SCALE GENOMIC DNA]</scope>
    <source>
        <strain evidence="1 2">CBS 120377</strain>
    </source>
</reference>
<keyword evidence="2" id="KW-1185">Reference proteome</keyword>
<dbReference type="InParanoid" id="A0A194X2A7"/>
<dbReference type="GeneID" id="28830963"/>
<dbReference type="AlphaFoldDB" id="A0A194X2A7"/>
<evidence type="ECO:0008006" key="3">
    <source>
        <dbReference type="Google" id="ProtNLM"/>
    </source>
</evidence>
<dbReference type="InterPro" id="IPR051678">
    <property type="entry name" value="AGP_Transferase"/>
</dbReference>
<dbReference type="PANTHER" id="PTHR21310">
    <property type="entry name" value="AMINOGLYCOSIDE PHOSPHOTRANSFERASE-RELATED-RELATED"/>
    <property type="match status" value="1"/>
</dbReference>
<accession>A0A194X2A7</accession>
<dbReference type="KEGG" id="psco:LY89DRAFT_751839"/>
<name>A0A194X2A7_MOLSC</name>
<proteinExistence type="predicted"/>
<dbReference type="InterPro" id="IPR011009">
    <property type="entry name" value="Kinase-like_dom_sf"/>
</dbReference>
<dbReference type="SUPFAM" id="SSF56112">
    <property type="entry name" value="Protein kinase-like (PK-like)"/>
    <property type="match status" value="1"/>
</dbReference>
<organism evidence="1 2">
    <name type="scientific">Mollisia scopiformis</name>
    <name type="common">Conifer needle endophyte fungus</name>
    <name type="synonym">Phialocephala scopiformis</name>
    <dbReference type="NCBI Taxonomy" id="149040"/>
    <lineage>
        <taxon>Eukaryota</taxon>
        <taxon>Fungi</taxon>
        <taxon>Dikarya</taxon>
        <taxon>Ascomycota</taxon>
        <taxon>Pezizomycotina</taxon>
        <taxon>Leotiomycetes</taxon>
        <taxon>Helotiales</taxon>
        <taxon>Mollisiaceae</taxon>
        <taxon>Mollisia</taxon>
    </lineage>
</organism>
<protein>
    <recommendedName>
        <fullName evidence="3">Aminoglycoside phosphotransferase domain-containing protein</fullName>
    </recommendedName>
</protein>
<dbReference type="RefSeq" id="XP_018068489.1">
    <property type="nucleotide sequence ID" value="XM_018221237.1"/>
</dbReference>